<comment type="caution">
    <text evidence="2">The sequence shown here is derived from an EMBL/GenBank/DDBJ whole genome shotgun (WGS) entry which is preliminary data.</text>
</comment>
<keyword evidence="3" id="KW-1185">Reference proteome</keyword>
<feature type="region of interest" description="Disordered" evidence="1">
    <location>
        <begin position="46"/>
        <end position="124"/>
    </location>
</feature>
<reference evidence="2 3" key="1">
    <citation type="submission" date="2024-06" db="EMBL/GenBank/DDBJ databases">
        <title>The draft genome of Grus japonensis, version 3.</title>
        <authorList>
            <person name="Nabeshima K."/>
            <person name="Suzuki S."/>
            <person name="Onuma M."/>
        </authorList>
    </citation>
    <scope>NUCLEOTIDE SEQUENCE [LARGE SCALE GENOMIC DNA]</scope>
    <source>
        <strain evidence="2 3">451A</strain>
    </source>
</reference>
<sequence>MSLFPHRVHADVEAVRAAFRCHKFMCKFACYCQGLVGFTLHWGKRREEKRREEKRREEKRREEERRGEERRGEERREERREKREERKEKREERKEKRREEKRIEEKRRAVSPSQAVTVFGQHGK</sequence>
<protein>
    <submittedName>
        <fullName evidence="2">Uncharacterized protein</fullName>
    </submittedName>
</protein>
<dbReference type="EMBL" id="BAAFJT010000005">
    <property type="protein sequence ID" value="GAB0191077.1"/>
    <property type="molecule type" value="Genomic_DNA"/>
</dbReference>
<accession>A0ABC9X2F2</accession>
<evidence type="ECO:0000256" key="1">
    <source>
        <dbReference type="SAM" id="MobiDB-lite"/>
    </source>
</evidence>
<dbReference type="AlphaFoldDB" id="A0ABC9X2F2"/>
<evidence type="ECO:0000313" key="3">
    <source>
        <dbReference type="Proteomes" id="UP001623348"/>
    </source>
</evidence>
<organism evidence="2 3">
    <name type="scientific">Grus japonensis</name>
    <name type="common">Japanese crane</name>
    <name type="synonym">Red-crowned crane</name>
    <dbReference type="NCBI Taxonomy" id="30415"/>
    <lineage>
        <taxon>Eukaryota</taxon>
        <taxon>Metazoa</taxon>
        <taxon>Chordata</taxon>
        <taxon>Craniata</taxon>
        <taxon>Vertebrata</taxon>
        <taxon>Euteleostomi</taxon>
        <taxon>Archelosauria</taxon>
        <taxon>Archosauria</taxon>
        <taxon>Dinosauria</taxon>
        <taxon>Saurischia</taxon>
        <taxon>Theropoda</taxon>
        <taxon>Coelurosauria</taxon>
        <taxon>Aves</taxon>
        <taxon>Neognathae</taxon>
        <taxon>Neoaves</taxon>
        <taxon>Gruiformes</taxon>
        <taxon>Gruidae</taxon>
        <taxon>Grus</taxon>
    </lineage>
</organism>
<feature type="compositionally biased region" description="Basic and acidic residues" evidence="1">
    <location>
        <begin position="46"/>
        <end position="108"/>
    </location>
</feature>
<name>A0ABC9X2F2_GRUJA</name>
<gene>
    <name evidence="2" type="ORF">GRJ2_001573000</name>
</gene>
<evidence type="ECO:0000313" key="2">
    <source>
        <dbReference type="EMBL" id="GAB0191077.1"/>
    </source>
</evidence>
<proteinExistence type="predicted"/>
<dbReference type="Proteomes" id="UP001623348">
    <property type="component" value="Unassembled WGS sequence"/>
</dbReference>